<evidence type="ECO:0000313" key="4">
    <source>
        <dbReference type="Proteomes" id="UP000800035"/>
    </source>
</evidence>
<sequence>MSMLQSIPHLGMLSSCRACARRSHRPLRLQLHLHLHLHLCRRPYSSSPPHAERVTVSARSNGSFTIDIFQAAKPASPILIYLPPGPVIPDHEEEEAHVISTLALASNATIARINYRASPLHRYPTPIHDTLLGYDWIKTNLLDDGVRRPVLPRMGVCGELVGASLAVMLGLTECRPGEARIGAASVNNPIVDWVFPDDLPVTPVAELPEPLAPEETAFPAEEDPMSLTPLPNKSEPTTVAKTPKRTAKPPPPTAWQLYGDNAVIPTVTLSGERDVLFLKPEHYFDRFASPIHWFRSPHGTLIYPRDDDSLASEQPDGPMDYETQMNILHYQTLDSTPSPVELPTLSRCRAYARIYPPAGASLSLPTWQVTAGTESPLHDQATELTKMLKRSVARQTLKNRSGRGRYHDATEKESYEAYADTRVELHTVPGIGLWTQQEPTSPWKMNVERMGHWMKENLKSEF</sequence>
<dbReference type="GO" id="GO:0016787">
    <property type="term" value="F:hydrolase activity"/>
    <property type="evidence" value="ECO:0007669"/>
    <property type="project" value="UniProtKB-KW"/>
</dbReference>
<feature type="region of interest" description="Disordered" evidence="1">
    <location>
        <begin position="220"/>
        <end position="254"/>
    </location>
</feature>
<gene>
    <name evidence="3" type="ORF">CC80DRAFT_96006</name>
</gene>
<proteinExistence type="predicted"/>
<evidence type="ECO:0000256" key="1">
    <source>
        <dbReference type="SAM" id="MobiDB-lite"/>
    </source>
</evidence>
<dbReference type="OrthoDB" id="5396420at2759"/>
<dbReference type="InterPro" id="IPR029058">
    <property type="entry name" value="AB_hydrolase_fold"/>
</dbReference>
<keyword evidence="3" id="KW-0378">Hydrolase</keyword>
<dbReference type="Proteomes" id="UP000800035">
    <property type="component" value="Unassembled WGS sequence"/>
</dbReference>
<keyword evidence="4" id="KW-1185">Reference proteome</keyword>
<dbReference type="SUPFAM" id="SSF53474">
    <property type="entry name" value="alpha/beta-Hydrolases"/>
    <property type="match status" value="1"/>
</dbReference>
<dbReference type="AlphaFoldDB" id="A0A6A5UIF7"/>
<dbReference type="EMBL" id="ML976978">
    <property type="protein sequence ID" value="KAF1962696.1"/>
    <property type="molecule type" value="Genomic_DNA"/>
</dbReference>
<dbReference type="Pfam" id="PF07859">
    <property type="entry name" value="Abhydrolase_3"/>
    <property type="match status" value="1"/>
</dbReference>
<feature type="domain" description="Alpha/beta hydrolase fold-3" evidence="2">
    <location>
        <begin position="96"/>
        <end position="193"/>
    </location>
</feature>
<reference evidence="3" key="1">
    <citation type="journal article" date="2020" name="Stud. Mycol.">
        <title>101 Dothideomycetes genomes: a test case for predicting lifestyles and emergence of pathogens.</title>
        <authorList>
            <person name="Haridas S."/>
            <person name="Albert R."/>
            <person name="Binder M."/>
            <person name="Bloem J."/>
            <person name="Labutti K."/>
            <person name="Salamov A."/>
            <person name="Andreopoulos B."/>
            <person name="Baker S."/>
            <person name="Barry K."/>
            <person name="Bills G."/>
            <person name="Bluhm B."/>
            <person name="Cannon C."/>
            <person name="Castanera R."/>
            <person name="Culley D."/>
            <person name="Daum C."/>
            <person name="Ezra D."/>
            <person name="Gonzalez J."/>
            <person name="Henrissat B."/>
            <person name="Kuo A."/>
            <person name="Liang C."/>
            <person name="Lipzen A."/>
            <person name="Lutzoni F."/>
            <person name="Magnuson J."/>
            <person name="Mondo S."/>
            <person name="Nolan M."/>
            <person name="Ohm R."/>
            <person name="Pangilinan J."/>
            <person name="Park H.-J."/>
            <person name="Ramirez L."/>
            <person name="Alfaro M."/>
            <person name="Sun H."/>
            <person name="Tritt A."/>
            <person name="Yoshinaga Y."/>
            <person name="Zwiers L.-H."/>
            <person name="Turgeon B."/>
            <person name="Goodwin S."/>
            <person name="Spatafora J."/>
            <person name="Crous P."/>
            <person name="Grigoriev I."/>
        </authorList>
    </citation>
    <scope>NUCLEOTIDE SEQUENCE</scope>
    <source>
        <strain evidence="3">CBS 675.92</strain>
    </source>
</reference>
<dbReference type="InterPro" id="IPR013094">
    <property type="entry name" value="AB_hydrolase_3"/>
</dbReference>
<organism evidence="3 4">
    <name type="scientific">Byssothecium circinans</name>
    <dbReference type="NCBI Taxonomy" id="147558"/>
    <lineage>
        <taxon>Eukaryota</taxon>
        <taxon>Fungi</taxon>
        <taxon>Dikarya</taxon>
        <taxon>Ascomycota</taxon>
        <taxon>Pezizomycotina</taxon>
        <taxon>Dothideomycetes</taxon>
        <taxon>Pleosporomycetidae</taxon>
        <taxon>Pleosporales</taxon>
        <taxon>Massarineae</taxon>
        <taxon>Massarinaceae</taxon>
        <taxon>Byssothecium</taxon>
    </lineage>
</organism>
<accession>A0A6A5UIF7</accession>
<evidence type="ECO:0000313" key="3">
    <source>
        <dbReference type="EMBL" id="KAF1962696.1"/>
    </source>
</evidence>
<name>A0A6A5UIF7_9PLEO</name>
<dbReference type="Gene3D" id="3.40.50.1820">
    <property type="entry name" value="alpha/beta hydrolase"/>
    <property type="match status" value="1"/>
</dbReference>
<protein>
    <submittedName>
        <fullName evidence="3">Alpha/beta-hydrolase</fullName>
    </submittedName>
</protein>
<evidence type="ECO:0000259" key="2">
    <source>
        <dbReference type="Pfam" id="PF07859"/>
    </source>
</evidence>